<dbReference type="InterPro" id="IPR005084">
    <property type="entry name" value="CBM6"/>
</dbReference>
<dbReference type="SUPFAM" id="SSF49785">
    <property type="entry name" value="Galactose-binding domain-like"/>
    <property type="match status" value="2"/>
</dbReference>
<protein>
    <recommendedName>
        <fullName evidence="1">CBM6 domain-containing protein</fullName>
    </recommendedName>
</protein>
<dbReference type="Proteomes" id="UP001500403">
    <property type="component" value="Unassembled WGS sequence"/>
</dbReference>
<proteinExistence type="predicted"/>
<evidence type="ECO:0000259" key="1">
    <source>
        <dbReference type="PROSITE" id="PS51175"/>
    </source>
</evidence>
<organism evidence="2 3">
    <name type="scientific">Streptomyces enissocaesilis</name>
    <dbReference type="NCBI Taxonomy" id="332589"/>
    <lineage>
        <taxon>Bacteria</taxon>
        <taxon>Bacillati</taxon>
        <taxon>Actinomycetota</taxon>
        <taxon>Actinomycetes</taxon>
        <taxon>Kitasatosporales</taxon>
        <taxon>Streptomycetaceae</taxon>
        <taxon>Streptomyces</taxon>
        <taxon>Streptomyces rochei group</taxon>
    </lineage>
</organism>
<comment type="caution">
    <text evidence="2">The sequence shown here is derived from an EMBL/GenBank/DDBJ whole genome shotgun (WGS) entry which is preliminary data.</text>
</comment>
<reference evidence="2 3" key="1">
    <citation type="journal article" date="2019" name="Int. J. Syst. Evol. Microbiol.">
        <title>The Global Catalogue of Microorganisms (GCM) 10K type strain sequencing project: providing services to taxonomists for standard genome sequencing and annotation.</title>
        <authorList>
            <consortium name="The Broad Institute Genomics Platform"/>
            <consortium name="The Broad Institute Genome Sequencing Center for Infectious Disease"/>
            <person name="Wu L."/>
            <person name="Ma J."/>
        </authorList>
    </citation>
    <scope>NUCLEOTIDE SEQUENCE [LARGE SCALE GENOMIC DNA]</scope>
    <source>
        <strain evidence="2 3">JCM 9088</strain>
    </source>
</reference>
<feature type="domain" description="CBM6" evidence="1">
    <location>
        <begin position="25"/>
        <end position="153"/>
    </location>
</feature>
<sequence>MSAYRVVLTPAGTGAVTTPHVPWTASYEAESATITSGQVRTQGTVDDANGYAVSGTKDVGSLNRPDSKVDFTVDVPRDGTYDLAVLYGNQSGAPATQRLLVDGRIQATVSYPSTENWTYRGLRETQVRLTAGRHTLTLAKAEAEVTLDRIDLTRHTTPAAYYDAALADISGDPAFRYHGGSGELHLARGDSAVFDVYAPRDGYYTVTARGASAVRLSLHGEMLTARPGERLRLHLAEGNNRITATGPAILRGLDISGRGSTTGVLVKEAAEARLAGGARLVDSRYASGGSYVGMLGNSPASKATFDVDVPRAGRYQLIVRYANNDRRDNGHAYNTDIMSRTADITAGSTTRRVTFKNTWSWNDCWTLAVPVHSE</sequence>
<dbReference type="Gene3D" id="2.60.120.260">
    <property type="entry name" value="Galactose-binding domain-like"/>
    <property type="match status" value="2"/>
</dbReference>
<dbReference type="Pfam" id="PF16990">
    <property type="entry name" value="CBM_35"/>
    <property type="match status" value="1"/>
</dbReference>
<dbReference type="InterPro" id="IPR008979">
    <property type="entry name" value="Galactose-bd-like_sf"/>
</dbReference>
<accession>A0ABN3WSZ6</accession>
<keyword evidence="3" id="KW-1185">Reference proteome</keyword>
<evidence type="ECO:0000313" key="3">
    <source>
        <dbReference type="Proteomes" id="UP001500403"/>
    </source>
</evidence>
<evidence type="ECO:0000313" key="2">
    <source>
        <dbReference type="EMBL" id="GAA2925089.1"/>
    </source>
</evidence>
<name>A0ABN3WSZ6_9ACTN</name>
<dbReference type="PROSITE" id="PS51175">
    <property type="entry name" value="CBM6"/>
    <property type="match status" value="1"/>
</dbReference>
<dbReference type="EMBL" id="BAAAUD010000010">
    <property type="protein sequence ID" value="GAA2925089.1"/>
    <property type="molecule type" value="Genomic_DNA"/>
</dbReference>
<gene>
    <name evidence="2" type="ORF">GCM10010446_06610</name>
</gene>